<keyword evidence="2" id="KW-1185">Reference proteome</keyword>
<protein>
    <submittedName>
        <fullName evidence="1">Uncharacterized protein</fullName>
    </submittedName>
</protein>
<accession>A0ABU1B9N9</accession>
<dbReference type="RefSeq" id="WP_309038408.1">
    <property type="nucleotide sequence ID" value="NZ_JAVIFY010000002.1"/>
</dbReference>
<dbReference type="Proteomes" id="UP001226574">
    <property type="component" value="Unassembled WGS sequence"/>
</dbReference>
<gene>
    <name evidence="1" type="ORF">RC083_03330</name>
</gene>
<proteinExistence type="predicted"/>
<reference evidence="1 2" key="1">
    <citation type="submission" date="2023-08" db="EMBL/GenBank/DDBJ databases">
        <title>Pseudoalteromonas haloplanktis LL1 genome.</title>
        <authorList>
            <person name="Wu S."/>
        </authorList>
    </citation>
    <scope>NUCLEOTIDE SEQUENCE [LARGE SCALE GENOMIC DNA]</scope>
    <source>
        <strain evidence="1 2">LL1</strain>
    </source>
</reference>
<name>A0ABU1B9N9_PSEHA</name>
<comment type="caution">
    <text evidence="1">The sequence shown here is derived from an EMBL/GenBank/DDBJ whole genome shotgun (WGS) entry which is preliminary data.</text>
</comment>
<dbReference type="EMBL" id="JAVIFY010000002">
    <property type="protein sequence ID" value="MDQ9090624.1"/>
    <property type="molecule type" value="Genomic_DNA"/>
</dbReference>
<sequence>MNLFLLVAGGLSGFAALAHLGCIIFGAAWYRFFGASEHMATLTEQGKLAP</sequence>
<organism evidence="1 2">
    <name type="scientific">Pseudoalteromonas haloplanktis</name>
    <name type="common">Alteromonas haloplanktis</name>
    <dbReference type="NCBI Taxonomy" id="228"/>
    <lineage>
        <taxon>Bacteria</taxon>
        <taxon>Pseudomonadati</taxon>
        <taxon>Pseudomonadota</taxon>
        <taxon>Gammaproteobacteria</taxon>
        <taxon>Alteromonadales</taxon>
        <taxon>Pseudoalteromonadaceae</taxon>
        <taxon>Pseudoalteromonas</taxon>
    </lineage>
</organism>
<evidence type="ECO:0000313" key="1">
    <source>
        <dbReference type="EMBL" id="MDQ9090624.1"/>
    </source>
</evidence>
<evidence type="ECO:0000313" key="2">
    <source>
        <dbReference type="Proteomes" id="UP001226574"/>
    </source>
</evidence>